<evidence type="ECO:0000313" key="8">
    <source>
        <dbReference type="Proteomes" id="UP000808337"/>
    </source>
</evidence>
<evidence type="ECO:0000256" key="3">
    <source>
        <dbReference type="ARBA" id="ARBA00023027"/>
    </source>
</evidence>
<organism evidence="7 8">
    <name type="scientific">Candidatus Opimibacter skivensis</name>
    <dbReference type="NCBI Taxonomy" id="2982028"/>
    <lineage>
        <taxon>Bacteria</taxon>
        <taxon>Pseudomonadati</taxon>
        <taxon>Bacteroidota</taxon>
        <taxon>Saprospiria</taxon>
        <taxon>Saprospirales</taxon>
        <taxon>Saprospiraceae</taxon>
        <taxon>Candidatus Opimibacter</taxon>
    </lineage>
</organism>
<dbReference type="InterPro" id="IPR006140">
    <property type="entry name" value="D-isomer_DH_NAD-bd"/>
</dbReference>
<dbReference type="SUPFAM" id="SSF52283">
    <property type="entry name" value="Formate/glycerate dehydrogenase catalytic domain-like"/>
    <property type="match status" value="1"/>
</dbReference>
<dbReference type="InterPro" id="IPR006139">
    <property type="entry name" value="D-isomer_2_OHA_DH_cat_dom"/>
</dbReference>
<evidence type="ECO:0000313" key="7">
    <source>
        <dbReference type="EMBL" id="MBK9983102.1"/>
    </source>
</evidence>
<dbReference type="PROSITE" id="PS00670">
    <property type="entry name" value="D_2_HYDROXYACID_DH_2"/>
    <property type="match status" value="1"/>
</dbReference>
<dbReference type="PROSITE" id="PS00671">
    <property type="entry name" value="D_2_HYDROXYACID_DH_3"/>
    <property type="match status" value="1"/>
</dbReference>
<evidence type="ECO:0000256" key="1">
    <source>
        <dbReference type="ARBA" id="ARBA00005854"/>
    </source>
</evidence>
<evidence type="ECO:0008006" key="9">
    <source>
        <dbReference type="Google" id="ProtNLM"/>
    </source>
</evidence>
<evidence type="ECO:0000256" key="2">
    <source>
        <dbReference type="ARBA" id="ARBA00023002"/>
    </source>
</evidence>
<dbReference type="Proteomes" id="UP000808337">
    <property type="component" value="Unassembled WGS sequence"/>
</dbReference>
<dbReference type="GO" id="GO:0051287">
    <property type="term" value="F:NAD binding"/>
    <property type="evidence" value="ECO:0007669"/>
    <property type="project" value="InterPro"/>
</dbReference>
<dbReference type="PANTHER" id="PTHR10996">
    <property type="entry name" value="2-HYDROXYACID DEHYDROGENASE-RELATED"/>
    <property type="match status" value="1"/>
</dbReference>
<dbReference type="GO" id="GO:0006564">
    <property type="term" value="P:L-serine biosynthetic process"/>
    <property type="evidence" value="ECO:0007669"/>
    <property type="project" value="UniProtKB-ARBA"/>
</dbReference>
<dbReference type="Pfam" id="PF02826">
    <property type="entry name" value="2-Hacid_dh_C"/>
    <property type="match status" value="1"/>
</dbReference>
<dbReference type="InterPro" id="IPR029753">
    <property type="entry name" value="D-isomer_DH_CS"/>
</dbReference>
<dbReference type="GO" id="GO:0047545">
    <property type="term" value="F:(S)-2-hydroxyglutarate dehydrogenase activity"/>
    <property type="evidence" value="ECO:0007669"/>
    <property type="project" value="UniProtKB-ARBA"/>
</dbReference>
<evidence type="ECO:0000256" key="4">
    <source>
        <dbReference type="RuleBase" id="RU003719"/>
    </source>
</evidence>
<dbReference type="AlphaFoldDB" id="A0A9D7SU32"/>
<dbReference type="EMBL" id="JADKGY010000008">
    <property type="protein sequence ID" value="MBK9983102.1"/>
    <property type="molecule type" value="Genomic_DNA"/>
</dbReference>
<dbReference type="Pfam" id="PF00389">
    <property type="entry name" value="2-Hacid_dh"/>
    <property type="match status" value="1"/>
</dbReference>
<gene>
    <name evidence="7" type="ORF">IPP15_11890</name>
</gene>
<reference evidence="7 8" key="1">
    <citation type="submission" date="2020-10" db="EMBL/GenBank/DDBJ databases">
        <title>Connecting structure to function with the recovery of over 1000 high-quality activated sludge metagenome-assembled genomes encoding full-length rRNA genes using long-read sequencing.</title>
        <authorList>
            <person name="Singleton C.M."/>
            <person name="Petriglieri F."/>
            <person name="Kristensen J.M."/>
            <person name="Kirkegaard R.H."/>
            <person name="Michaelsen T.Y."/>
            <person name="Andersen M.H."/>
            <person name="Karst S.M."/>
            <person name="Dueholm M.S."/>
            <person name="Nielsen P.H."/>
            <person name="Albertsen M."/>
        </authorList>
    </citation>
    <scope>NUCLEOTIDE SEQUENCE [LARGE SCALE GENOMIC DNA]</scope>
    <source>
        <strain evidence="7">Ribe_18-Q3-R11-54_MAXAC.273</strain>
    </source>
</reference>
<keyword evidence="3" id="KW-0520">NAD</keyword>
<keyword evidence="2 4" id="KW-0560">Oxidoreductase</keyword>
<evidence type="ECO:0000259" key="6">
    <source>
        <dbReference type="Pfam" id="PF02826"/>
    </source>
</evidence>
<feature type="domain" description="D-isomer specific 2-hydroxyacid dehydrogenase catalytic" evidence="5">
    <location>
        <begin position="9"/>
        <end position="313"/>
    </location>
</feature>
<dbReference type="Gene3D" id="3.40.50.720">
    <property type="entry name" value="NAD(P)-binding Rossmann-like Domain"/>
    <property type="match status" value="2"/>
</dbReference>
<name>A0A9D7SU32_9BACT</name>
<dbReference type="SUPFAM" id="SSF51735">
    <property type="entry name" value="NAD(P)-binding Rossmann-fold domains"/>
    <property type="match status" value="1"/>
</dbReference>
<sequence length="318" mass="35115">MGNMSKKDVLVTDYVHPVLLEGLHHLGYTTTYAPEMSRQEMELLLPSYKGVVVNTRCALSRKTIESAPLLKWIARLGSGLDIIDLEAAEEKGIYVISAPEGNAEAVAEHAMGMLLCLANNLVQADREVRQGSWMREKNRGWEIAGKTIGIIGYGNNGSAFGRLWNGWDVRVLAFDKYKSGFGDKKVKEVDLDFLLRESDIISFHIPLTRETKEMVSAEFISKCKRGAVLINASRGKVVDLGALITGLKSGHLKGVGLDVFPFEPPSSAPEDFKILFDELCSLENVVLSPHVAGWTVESKKKISETILEKLKTIERVVA</sequence>
<comment type="similarity">
    <text evidence="1 4">Belongs to the D-isomer specific 2-hydroxyacid dehydrogenase family.</text>
</comment>
<comment type="caution">
    <text evidence="7">The sequence shown here is derived from an EMBL/GenBank/DDBJ whole genome shotgun (WGS) entry which is preliminary data.</text>
</comment>
<feature type="domain" description="D-isomer specific 2-hydroxyacid dehydrogenase NAD-binding" evidence="6">
    <location>
        <begin position="111"/>
        <end position="292"/>
    </location>
</feature>
<dbReference type="InterPro" id="IPR050223">
    <property type="entry name" value="D-isomer_2-hydroxyacid_DH"/>
</dbReference>
<evidence type="ECO:0000259" key="5">
    <source>
        <dbReference type="Pfam" id="PF00389"/>
    </source>
</evidence>
<dbReference type="FunFam" id="3.40.50.720:FF:000041">
    <property type="entry name" value="D-3-phosphoglycerate dehydrogenase"/>
    <property type="match status" value="1"/>
</dbReference>
<protein>
    <recommendedName>
        <fullName evidence="9">Phosphoglycerate dehydrogenase</fullName>
    </recommendedName>
</protein>
<accession>A0A9D7SU32</accession>
<proteinExistence type="inferred from homology"/>
<dbReference type="InterPro" id="IPR036291">
    <property type="entry name" value="NAD(P)-bd_dom_sf"/>
</dbReference>
<dbReference type="GO" id="GO:0004617">
    <property type="term" value="F:phosphoglycerate dehydrogenase activity"/>
    <property type="evidence" value="ECO:0007669"/>
    <property type="project" value="UniProtKB-ARBA"/>
</dbReference>